<dbReference type="EMBL" id="JACNYO010000008">
    <property type="protein sequence ID" value="MBC3212607.1"/>
    <property type="molecule type" value="Genomic_DNA"/>
</dbReference>
<comment type="caution">
    <text evidence="2">The sequence shown here is derived from an EMBL/GenBank/DDBJ whole genome shotgun (WGS) entry which is preliminary data.</text>
</comment>
<dbReference type="Proteomes" id="UP000659084">
    <property type="component" value="Unassembled WGS sequence"/>
</dbReference>
<dbReference type="AlphaFoldDB" id="A0AAW3WSL8"/>
<dbReference type="RefSeq" id="WP_179249385.1">
    <property type="nucleotide sequence ID" value="NZ_JACBIV010000010.1"/>
</dbReference>
<keyword evidence="1" id="KW-0732">Signal</keyword>
<feature type="signal peptide" evidence="1">
    <location>
        <begin position="1"/>
        <end position="20"/>
    </location>
</feature>
<proteinExistence type="predicted"/>
<sequence length="402" mass="45025">MLQKIVLLCLGLAASVLAQADCTPQSLERLNQDTRSALTELQAVKEDGEEGGYTAVSAIAREQLHKYKDALVKGIDGHLSCSPIDSDDASLQQALLPMVALPVQVPESNFYGSEPGFEVTRQPEFPDIVLIRSGFAIPCGDDNVLLAYQRREGKWIRILRWQSDDYHKISGAFGDNFTYHLIPSPQPATTPRMVVAQGTPWCTSRWSVFQLNLIELATQNAEQRTLFHTQEDYVRFTDDDTPALRVKTTPQGFEVRAEVGMLDSDVMTRQGIFRYRINGERVERIQPAAMNGRDFVDEWLQVDDETANRWSMPQAASALADQHQLLKNRYGNYGAVRLCKGKPERYQVEMLFSARDASRLKPAVAEQQAYFIIQPIVGGFMMEAVSAQADPECASRDIMASQ</sequence>
<evidence type="ECO:0000313" key="3">
    <source>
        <dbReference type="Proteomes" id="UP000659084"/>
    </source>
</evidence>
<gene>
    <name evidence="2" type="ORF">H8J20_10695</name>
</gene>
<accession>A0AAW3WSL8</accession>
<reference evidence="2" key="1">
    <citation type="submission" date="2020-08" db="EMBL/GenBank/DDBJ databases">
        <title>Food and environmental bacterial isolates.</title>
        <authorList>
            <person name="Richter L."/>
            <person name="Du Plessis E.M."/>
            <person name="Duvenage S."/>
            <person name="Allam M."/>
            <person name="Korsten L."/>
        </authorList>
    </citation>
    <scope>NUCLEOTIDE SEQUENCE</scope>
    <source>
        <strain evidence="2">UPMP2127</strain>
    </source>
</reference>
<evidence type="ECO:0000313" key="2">
    <source>
        <dbReference type="EMBL" id="MBC3212607.1"/>
    </source>
</evidence>
<name>A0AAW3WSL8_SERFO</name>
<feature type="chain" id="PRO_5043632711" evidence="1">
    <location>
        <begin position="21"/>
        <end position="402"/>
    </location>
</feature>
<evidence type="ECO:0000256" key="1">
    <source>
        <dbReference type="SAM" id="SignalP"/>
    </source>
</evidence>
<protein>
    <submittedName>
        <fullName evidence="2">Uncharacterized protein</fullName>
    </submittedName>
</protein>
<organism evidence="2 3">
    <name type="scientific">Serratia fonticola</name>
    <dbReference type="NCBI Taxonomy" id="47917"/>
    <lineage>
        <taxon>Bacteria</taxon>
        <taxon>Pseudomonadati</taxon>
        <taxon>Pseudomonadota</taxon>
        <taxon>Gammaproteobacteria</taxon>
        <taxon>Enterobacterales</taxon>
        <taxon>Yersiniaceae</taxon>
        <taxon>Serratia</taxon>
    </lineage>
</organism>